<dbReference type="EMBL" id="UZAJ01011444">
    <property type="protein sequence ID" value="VDO60168.1"/>
    <property type="molecule type" value="Genomic_DNA"/>
</dbReference>
<protein>
    <submittedName>
        <fullName evidence="4">C2H2-type domain-containing protein</fullName>
    </submittedName>
</protein>
<evidence type="ECO:0000313" key="2">
    <source>
        <dbReference type="EMBL" id="VDO60168.1"/>
    </source>
</evidence>
<dbReference type="Proteomes" id="UP000267606">
    <property type="component" value="Unassembled WGS sequence"/>
</dbReference>
<dbReference type="STRING" id="387005.A0A183HPH2"/>
<keyword evidence="3" id="KW-1185">Reference proteome</keyword>
<gene>
    <name evidence="2" type="ORF">OFLC_LOCUS9384</name>
</gene>
<evidence type="ECO:0000259" key="1">
    <source>
        <dbReference type="PROSITE" id="PS00028"/>
    </source>
</evidence>
<evidence type="ECO:0000313" key="4">
    <source>
        <dbReference type="WBParaSite" id="OFLC_0000938301-mRNA-1"/>
    </source>
</evidence>
<dbReference type="SUPFAM" id="SSF57667">
    <property type="entry name" value="beta-beta-alpha zinc fingers"/>
    <property type="match status" value="1"/>
</dbReference>
<proteinExistence type="predicted"/>
<dbReference type="Gene3D" id="3.30.160.60">
    <property type="entry name" value="Classic Zinc Finger"/>
    <property type="match status" value="1"/>
</dbReference>
<dbReference type="PROSITE" id="PS00028">
    <property type="entry name" value="ZINC_FINGER_C2H2_1"/>
    <property type="match status" value="1"/>
</dbReference>
<dbReference type="WBParaSite" id="OFLC_0000938301-mRNA-1">
    <property type="protein sequence ID" value="OFLC_0000938301-mRNA-1"/>
    <property type="gene ID" value="OFLC_0000938301"/>
</dbReference>
<dbReference type="InterPro" id="IPR013087">
    <property type="entry name" value="Znf_C2H2_type"/>
</dbReference>
<reference evidence="4" key="1">
    <citation type="submission" date="2016-06" db="UniProtKB">
        <authorList>
            <consortium name="WormBaseParasite"/>
        </authorList>
    </citation>
    <scope>IDENTIFICATION</scope>
</reference>
<sequence length="75" mass="8316">MALALLNVNMCQFSGCGLYFANLHDLLQHIEETHIPVIEDEMRKKEENAKNSALDDDPLKTAALTAVFPISAICK</sequence>
<feature type="domain" description="C2H2-type" evidence="1">
    <location>
        <begin position="11"/>
        <end position="34"/>
    </location>
</feature>
<organism evidence="4">
    <name type="scientific">Onchocerca flexuosa</name>
    <dbReference type="NCBI Taxonomy" id="387005"/>
    <lineage>
        <taxon>Eukaryota</taxon>
        <taxon>Metazoa</taxon>
        <taxon>Ecdysozoa</taxon>
        <taxon>Nematoda</taxon>
        <taxon>Chromadorea</taxon>
        <taxon>Rhabditida</taxon>
        <taxon>Spirurina</taxon>
        <taxon>Spiruromorpha</taxon>
        <taxon>Filarioidea</taxon>
        <taxon>Onchocercidae</taxon>
        <taxon>Onchocerca</taxon>
    </lineage>
</organism>
<evidence type="ECO:0000313" key="3">
    <source>
        <dbReference type="Proteomes" id="UP000267606"/>
    </source>
</evidence>
<name>A0A183HPH2_9BILA</name>
<dbReference type="AlphaFoldDB" id="A0A183HPH2"/>
<dbReference type="InterPro" id="IPR036236">
    <property type="entry name" value="Znf_C2H2_sf"/>
</dbReference>
<accession>A0A183HPH2</accession>
<reference evidence="2 3" key="2">
    <citation type="submission" date="2018-11" db="EMBL/GenBank/DDBJ databases">
        <authorList>
            <consortium name="Pathogen Informatics"/>
        </authorList>
    </citation>
    <scope>NUCLEOTIDE SEQUENCE [LARGE SCALE GENOMIC DNA]</scope>
</reference>